<sequence>MPDAPATLIALDWGTSSLRAYLLDAAGRVLGRRESAHGIRALPEGGFPAAFAEAVGGWPEALPVLMSGMIGSRSGWREAPYAEAGPAGVGLPELAAELTDIADLTGRPAWIVPGVSARTEAGPDVMRGEETQVVGTGLTAGTVALPGTHSKWVEVREGRIAGFRTSMTGELYAALSRHTILADTLSPPADAAEDAAGFAEGLAAARGLQTPGDLLGAFFSIRARALFAELAPGRTGSFLSGLLIGAEIAANAPEGAPESAPIRLIANAALAARYATALTAFGLASQTLPPDIAAAGLHAVARAARLTGETA</sequence>
<dbReference type="GO" id="GO:0034194">
    <property type="term" value="P:D-galactonate catabolic process"/>
    <property type="evidence" value="ECO:0007669"/>
    <property type="project" value="InterPro"/>
</dbReference>
<dbReference type="Gene3D" id="3.30.420.300">
    <property type="entry name" value="2-keto-3-deoxy-galactonokinase, substrate binding domain"/>
    <property type="match status" value="1"/>
</dbReference>
<dbReference type="InterPro" id="IPR007729">
    <property type="entry name" value="DGOK"/>
</dbReference>
<evidence type="ECO:0000313" key="1">
    <source>
        <dbReference type="EMBL" id="SFH93714.1"/>
    </source>
</evidence>
<dbReference type="Pfam" id="PF05035">
    <property type="entry name" value="DGOK"/>
    <property type="match status" value="1"/>
</dbReference>
<dbReference type="Gene3D" id="3.30.420.310">
    <property type="entry name" value="2-keto-3-deoxy-galactonokinase, C-terminal domain"/>
    <property type="match status" value="1"/>
</dbReference>
<dbReference type="OrthoDB" id="256574at2"/>
<name>A0A1I3E402_9RHOB</name>
<dbReference type="EMBL" id="FOQH01000003">
    <property type="protein sequence ID" value="SFH93714.1"/>
    <property type="molecule type" value="Genomic_DNA"/>
</dbReference>
<dbReference type="Proteomes" id="UP000199377">
    <property type="component" value="Unassembled WGS sequence"/>
</dbReference>
<gene>
    <name evidence="1" type="ORF">SAMN05216258_103174</name>
</gene>
<dbReference type="GO" id="GO:0008671">
    <property type="term" value="F:2-dehydro-3-deoxygalactonokinase activity"/>
    <property type="evidence" value="ECO:0007669"/>
    <property type="project" value="InterPro"/>
</dbReference>
<dbReference type="InterPro" id="IPR042257">
    <property type="entry name" value="DGOK_C"/>
</dbReference>
<protein>
    <submittedName>
        <fullName evidence="1">2-dehydro-3-deoxygalactonokinase</fullName>
    </submittedName>
</protein>
<dbReference type="AlphaFoldDB" id="A0A1I3E402"/>
<organism evidence="1 2">
    <name type="scientific">Albimonas pacifica</name>
    <dbReference type="NCBI Taxonomy" id="1114924"/>
    <lineage>
        <taxon>Bacteria</taxon>
        <taxon>Pseudomonadati</taxon>
        <taxon>Pseudomonadota</taxon>
        <taxon>Alphaproteobacteria</taxon>
        <taxon>Rhodobacterales</taxon>
        <taxon>Paracoccaceae</taxon>
        <taxon>Albimonas</taxon>
    </lineage>
</organism>
<evidence type="ECO:0000313" key="2">
    <source>
        <dbReference type="Proteomes" id="UP000199377"/>
    </source>
</evidence>
<accession>A0A1I3E402</accession>
<keyword evidence="1" id="KW-0418">Kinase</keyword>
<dbReference type="InterPro" id="IPR042258">
    <property type="entry name" value="DGOK_N"/>
</dbReference>
<dbReference type="RefSeq" id="WP_092858974.1">
    <property type="nucleotide sequence ID" value="NZ_FOQH01000003.1"/>
</dbReference>
<reference evidence="1 2" key="1">
    <citation type="submission" date="2016-10" db="EMBL/GenBank/DDBJ databases">
        <authorList>
            <person name="de Groot N.N."/>
        </authorList>
    </citation>
    <scope>NUCLEOTIDE SEQUENCE [LARGE SCALE GENOMIC DNA]</scope>
    <source>
        <strain evidence="1 2">CGMCC 1.11030</strain>
    </source>
</reference>
<keyword evidence="1" id="KW-0808">Transferase</keyword>
<dbReference type="STRING" id="1114924.SAMN05216258_103174"/>
<keyword evidence="2" id="KW-1185">Reference proteome</keyword>
<proteinExistence type="predicted"/>